<feature type="domain" description="Retrotransposon gag" evidence="3">
    <location>
        <begin position="230"/>
        <end position="318"/>
    </location>
</feature>
<evidence type="ECO:0000313" key="4">
    <source>
        <dbReference type="Proteomes" id="UP000818029"/>
    </source>
</evidence>
<dbReference type="InterPro" id="IPR005162">
    <property type="entry name" value="Retrotrans_gag_dom"/>
</dbReference>
<keyword evidence="1" id="KW-0175">Coiled coil</keyword>
<name>A0ABM2ZT88_GOSHI</name>
<protein>
    <recommendedName>
        <fullName evidence="3">Retrotransposon gag domain-containing protein</fullName>
    </recommendedName>
</protein>
<organism evidence="4 5">
    <name type="scientific">Gossypium hirsutum</name>
    <name type="common">Upland cotton</name>
    <name type="synonym">Gossypium mexicanum</name>
    <dbReference type="NCBI Taxonomy" id="3635"/>
    <lineage>
        <taxon>Eukaryota</taxon>
        <taxon>Viridiplantae</taxon>
        <taxon>Streptophyta</taxon>
        <taxon>Embryophyta</taxon>
        <taxon>Tracheophyta</taxon>
        <taxon>Spermatophyta</taxon>
        <taxon>Magnoliopsida</taxon>
        <taxon>eudicotyledons</taxon>
        <taxon>Gunneridae</taxon>
        <taxon>Pentapetalae</taxon>
        <taxon>rosids</taxon>
        <taxon>malvids</taxon>
        <taxon>Malvales</taxon>
        <taxon>Malvaceae</taxon>
        <taxon>Malvoideae</taxon>
        <taxon>Gossypium</taxon>
    </lineage>
</organism>
<proteinExistence type="predicted"/>
<keyword evidence="4" id="KW-1185">Reference proteome</keyword>
<dbReference type="Pfam" id="PF03732">
    <property type="entry name" value="Retrotrans_gag"/>
    <property type="match status" value="1"/>
</dbReference>
<accession>A0ABM2ZT88</accession>
<feature type="compositionally biased region" description="Polar residues" evidence="2">
    <location>
        <begin position="81"/>
        <end position="92"/>
    </location>
</feature>
<gene>
    <name evidence="5" type="primary">LOC121215428</name>
</gene>
<evidence type="ECO:0000256" key="2">
    <source>
        <dbReference type="SAM" id="MobiDB-lite"/>
    </source>
</evidence>
<dbReference type="RefSeq" id="XP_040945840.1">
    <property type="nucleotide sequence ID" value="XM_041089906.1"/>
</dbReference>
<evidence type="ECO:0000313" key="5">
    <source>
        <dbReference type="RefSeq" id="XP_040945840.1"/>
    </source>
</evidence>
<dbReference type="GeneID" id="121215428"/>
<dbReference type="PANTHER" id="PTHR32108">
    <property type="entry name" value="DNA-DIRECTED RNA POLYMERASE SUBUNIT ALPHA"/>
    <property type="match status" value="1"/>
</dbReference>
<feature type="region of interest" description="Disordered" evidence="2">
    <location>
        <begin position="45"/>
        <end position="92"/>
    </location>
</feature>
<sequence length="758" mass="86761">MDQRFERLEQLQKEMQEQMQEQLEKIQQDMRNEMIESQKSMMAELTQLLKGGNDKGKDPVVNTEEENNDSPLYPPSFTPPHAQTQAEVQPRKSSVTIRPQQFQIGASMPVNFQTGIGSHLGEAPTNPIVPDFDEMMGKEKTKEELPSRLEERCKWLEEKFKAMESSKNYHGIDAKDLSLVPDLVLPHKFKMPEFEKYNETSCLETHITMFCRRMTGHINNDQLLIHCFQDSLAGAASRWYNQLSRAKIGSWRDLAQTFIKQYSHVADMVPDRITLQNMKKKPNESFRQYAQKWREVVVQVQPPLLEKEMSMLFINTLKENKVNNVSTYNKGYSKSITVNPPRKVATNQQGPSRQEFGKRQNIEKPQFTPIPIPYRELYQNLFDAHVVSPCYLKSLQPPYPNWYDTNTQCDYHAGITGHSIENCTAFKRLVEKLISMSVVKFDDSPSGENPLPNHADNGVDMISGNIGRKIKTDIAEVKTPLKWVLKQMIDMGLIIQNLERRPREMRSYCEFHAEKGHNIQECTEFRTMVQNLMNNKELEFYKEIKGLEEGEVYASKEGPTGKAQNHPVVPWNYDCNVTIPGEENLVNASEEGSDVGFHTRSGKYYDPANTKGEPMKGKALAVEQDKTKTARIESQVNKLVIENKAREFLKFLKHSEYSVVEQLHKQSARISVLELLLSSETHHAEEDIIASVTDDMPYIEVDSETIECSFRSLEFVNATFVIEGSKILEPKISKATSMSLQLTMGKGALLGGRLEKCL</sequence>
<dbReference type="PANTHER" id="PTHR32108:SF5">
    <property type="entry name" value="DYNACTIN SUBUNIT 1-LIKE"/>
    <property type="match status" value="1"/>
</dbReference>
<evidence type="ECO:0000256" key="1">
    <source>
        <dbReference type="SAM" id="Coils"/>
    </source>
</evidence>
<evidence type="ECO:0000259" key="3">
    <source>
        <dbReference type="Pfam" id="PF03732"/>
    </source>
</evidence>
<feature type="coiled-coil region" evidence="1">
    <location>
        <begin position="1"/>
        <end position="36"/>
    </location>
</feature>
<reference evidence="4" key="1">
    <citation type="journal article" date="2020" name="Nat. Genet.">
        <title>Genomic diversifications of five Gossypium allopolyploid species and their impact on cotton improvement.</title>
        <authorList>
            <person name="Chen Z.J."/>
            <person name="Sreedasyam A."/>
            <person name="Ando A."/>
            <person name="Song Q."/>
            <person name="De Santiago L.M."/>
            <person name="Hulse-Kemp A.M."/>
            <person name="Ding M."/>
            <person name="Ye W."/>
            <person name="Kirkbride R.C."/>
            <person name="Jenkins J."/>
            <person name="Plott C."/>
            <person name="Lovell J."/>
            <person name="Lin Y.M."/>
            <person name="Vaughn R."/>
            <person name="Liu B."/>
            <person name="Simpson S."/>
            <person name="Scheffler B.E."/>
            <person name="Wen L."/>
            <person name="Saski C.A."/>
            <person name="Grover C.E."/>
            <person name="Hu G."/>
            <person name="Conover J.L."/>
            <person name="Carlson J.W."/>
            <person name="Shu S."/>
            <person name="Boston L.B."/>
            <person name="Williams M."/>
            <person name="Peterson D.G."/>
            <person name="McGee K."/>
            <person name="Jones D.C."/>
            <person name="Wendel J.F."/>
            <person name="Stelly D.M."/>
            <person name="Grimwood J."/>
            <person name="Schmutz J."/>
        </authorList>
    </citation>
    <scope>NUCLEOTIDE SEQUENCE [LARGE SCALE GENOMIC DNA]</scope>
    <source>
        <strain evidence="4">cv. TM-1</strain>
    </source>
</reference>
<reference evidence="5" key="2">
    <citation type="submission" date="2025-08" db="UniProtKB">
        <authorList>
            <consortium name="RefSeq"/>
        </authorList>
    </citation>
    <scope>IDENTIFICATION</scope>
</reference>
<dbReference type="Proteomes" id="UP000818029">
    <property type="component" value="Chromosome D03"/>
</dbReference>